<dbReference type="InterPro" id="IPR002401">
    <property type="entry name" value="Cyt_P450_E_grp-I"/>
</dbReference>
<dbReference type="GO" id="GO:0005506">
    <property type="term" value="F:iron ion binding"/>
    <property type="evidence" value="ECO:0007669"/>
    <property type="project" value="InterPro"/>
</dbReference>
<dbReference type="AlphaFoldDB" id="A0A165P853"/>
<dbReference type="OrthoDB" id="2789670at2759"/>
<keyword evidence="8 10" id="KW-0503">Monooxygenase</keyword>
<dbReference type="Proteomes" id="UP000077266">
    <property type="component" value="Unassembled WGS sequence"/>
</dbReference>
<dbReference type="STRING" id="1314781.A0A165P853"/>
<dbReference type="SUPFAM" id="SSF48264">
    <property type="entry name" value="Cytochrome P450"/>
    <property type="match status" value="1"/>
</dbReference>
<dbReference type="GO" id="GO:0020037">
    <property type="term" value="F:heme binding"/>
    <property type="evidence" value="ECO:0007669"/>
    <property type="project" value="InterPro"/>
</dbReference>
<gene>
    <name evidence="11" type="ORF">EXIGLDRAFT_829717</name>
</gene>
<comment type="similarity">
    <text evidence="3 10">Belongs to the cytochrome P450 family.</text>
</comment>
<evidence type="ECO:0000256" key="3">
    <source>
        <dbReference type="ARBA" id="ARBA00010617"/>
    </source>
</evidence>
<dbReference type="EMBL" id="KV425891">
    <property type="protein sequence ID" value="KZW01781.1"/>
    <property type="molecule type" value="Genomic_DNA"/>
</dbReference>
<evidence type="ECO:0000313" key="11">
    <source>
        <dbReference type="EMBL" id="KZW01781.1"/>
    </source>
</evidence>
<keyword evidence="7 9" id="KW-0408">Iron</keyword>
<dbReference type="PRINTS" id="PR00463">
    <property type="entry name" value="EP450I"/>
</dbReference>
<feature type="binding site" description="axial binding residue" evidence="9">
    <location>
        <position position="446"/>
    </location>
    <ligand>
        <name>heme</name>
        <dbReference type="ChEBI" id="CHEBI:30413"/>
    </ligand>
    <ligandPart>
        <name>Fe</name>
        <dbReference type="ChEBI" id="CHEBI:18248"/>
    </ligandPart>
</feature>
<evidence type="ECO:0000256" key="4">
    <source>
        <dbReference type="ARBA" id="ARBA00022617"/>
    </source>
</evidence>
<evidence type="ECO:0000256" key="7">
    <source>
        <dbReference type="ARBA" id="ARBA00023004"/>
    </source>
</evidence>
<keyword evidence="12" id="KW-1185">Reference proteome</keyword>
<proteinExistence type="inferred from homology"/>
<dbReference type="Pfam" id="PF00067">
    <property type="entry name" value="p450"/>
    <property type="match status" value="1"/>
</dbReference>
<comment type="pathway">
    <text evidence="2">Secondary metabolite biosynthesis.</text>
</comment>
<evidence type="ECO:0000256" key="5">
    <source>
        <dbReference type="ARBA" id="ARBA00022723"/>
    </source>
</evidence>
<dbReference type="GO" id="GO:0004497">
    <property type="term" value="F:monooxygenase activity"/>
    <property type="evidence" value="ECO:0007669"/>
    <property type="project" value="UniProtKB-KW"/>
</dbReference>
<dbReference type="PROSITE" id="PS00086">
    <property type="entry name" value="CYTOCHROME_P450"/>
    <property type="match status" value="1"/>
</dbReference>
<keyword evidence="5 9" id="KW-0479">Metal-binding</keyword>
<dbReference type="InterPro" id="IPR001128">
    <property type="entry name" value="Cyt_P450"/>
</dbReference>
<reference evidence="11 12" key="1">
    <citation type="journal article" date="2016" name="Mol. Biol. Evol.">
        <title>Comparative Genomics of Early-Diverging Mushroom-Forming Fungi Provides Insights into the Origins of Lignocellulose Decay Capabilities.</title>
        <authorList>
            <person name="Nagy L.G."/>
            <person name="Riley R."/>
            <person name="Tritt A."/>
            <person name="Adam C."/>
            <person name="Daum C."/>
            <person name="Floudas D."/>
            <person name="Sun H."/>
            <person name="Yadav J.S."/>
            <person name="Pangilinan J."/>
            <person name="Larsson K.H."/>
            <person name="Matsuura K."/>
            <person name="Barry K."/>
            <person name="Labutti K."/>
            <person name="Kuo R."/>
            <person name="Ohm R.A."/>
            <person name="Bhattacharya S.S."/>
            <person name="Shirouzu T."/>
            <person name="Yoshinaga Y."/>
            <person name="Martin F.M."/>
            <person name="Grigoriev I.V."/>
            <person name="Hibbett D.S."/>
        </authorList>
    </citation>
    <scope>NUCLEOTIDE SEQUENCE [LARGE SCALE GENOMIC DNA]</scope>
    <source>
        <strain evidence="11 12">HHB12029</strain>
    </source>
</reference>
<evidence type="ECO:0000256" key="10">
    <source>
        <dbReference type="RuleBase" id="RU000461"/>
    </source>
</evidence>
<evidence type="ECO:0000256" key="6">
    <source>
        <dbReference type="ARBA" id="ARBA00023002"/>
    </source>
</evidence>
<evidence type="ECO:0000256" key="1">
    <source>
        <dbReference type="ARBA" id="ARBA00001971"/>
    </source>
</evidence>
<dbReference type="CDD" id="cd11065">
    <property type="entry name" value="CYP64-like"/>
    <property type="match status" value="1"/>
</dbReference>
<evidence type="ECO:0000256" key="2">
    <source>
        <dbReference type="ARBA" id="ARBA00005179"/>
    </source>
</evidence>
<name>A0A165P853_EXIGL</name>
<keyword evidence="6 10" id="KW-0560">Oxidoreductase</keyword>
<dbReference type="Gene3D" id="1.10.630.10">
    <property type="entry name" value="Cytochrome P450"/>
    <property type="match status" value="1"/>
</dbReference>
<protein>
    <submittedName>
        <fullName evidence="11">Cytochrome P450</fullName>
    </submittedName>
</protein>
<dbReference type="InterPro" id="IPR050364">
    <property type="entry name" value="Cytochrome_P450_fung"/>
</dbReference>
<dbReference type="GO" id="GO:0016705">
    <property type="term" value="F:oxidoreductase activity, acting on paired donors, with incorporation or reduction of molecular oxygen"/>
    <property type="evidence" value="ECO:0007669"/>
    <property type="project" value="InterPro"/>
</dbReference>
<comment type="cofactor">
    <cofactor evidence="1 9">
        <name>heme</name>
        <dbReference type="ChEBI" id="CHEBI:30413"/>
    </cofactor>
</comment>
<dbReference type="PANTHER" id="PTHR46300:SF7">
    <property type="entry name" value="P450, PUTATIVE (EUROFUNG)-RELATED"/>
    <property type="match status" value="1"/>
</dbReference>
<dbReference type="InParanoid" id="A0A165P853"/>
<accession>A0A165P853</accession>
<evidence type="ECO:0000313" key="12">
    <source>
        <dbReference type="Proteomes" id="UP000077266"/>
    </source>
</evidence>
<dbReference type="InterPro" id="IPR017972">
    <property type="entry name" value="Cyt_P450_CS"/>
</dbReference>
<organism evidence="11 12">
    <name type="scientific">Exidia glandulosa HHB12029</name>
    <dbReference type="NCBI Taxonomy" id="1314781"/>
    <lineage>
        <taxon>Eukaryota</taxon>
        <taxon>Fungi</taxon>
        <taxon>Dikarya</taxon>
        <taxon>Basidiomycota</taxon>
        <taxon>Agaricomycotina</taxon>
        <taxon>Agaricomycetes</taxon>
        <taxon>Auriculariales</taxon>
        <taxon>Exidiaceae</taxon>
        <taxon>Exidia</taxon>
    </lineage>
</organism>
<evidence type="ECO:0000256" key="8">
    <source>
        <dbReference type="ARBA" id="ARBA00023033"/>
    </source>
</evidence>
<keyword evidence="4 9" id="KW-0349">Heme</keyword>
<dbReference type="InterPro" id="IPR036396">
    <property type="entry name" value="Cyt_P450_sf"/>
</dbReference>
<dbReference type="PANTHER" id="PTHR46300">
    <property type="entry name" value="P450, PUTATIVE (EUROFUNG)-RELATED-RELATED"/>
    <property type="match status" value="1"/>
</dbReference>
<evidence type="ECO:0000256" key="9">
    <source>
        <dbReference type="PIRSR" id="PIRSR602401-1"/>
    </source>
</evidence>
<sequence>MDSATLGAVSVALAFTFGLAVYNWRRTSVSALPLPPGPPARGLLGNLTDVPTSHEWKTYAEWGLKYGPVSHFRILTRHVVILNTLEAAVDLLDKRSGNYSDRPQFTMMCELMGWNWNMGLMPYGEYWRTHRKIIQHFLPSHPDARAEKYHESQTRATMHFLRALLDTPAQFYDHVRRLTAAGILAVSHGRELGPTADDPWVVMADEAADSLVAAGFPGSWAVDWLPLLKYVPAWIPGASFKRKANEWRKTAFRPRDLPFDWVENELISGRAVHSVAADLIQNGFGGKAVPGDVMRNVTGIIHIGGADTTVSVLHSFMALMVLNPDAQRRAQEQIDAVLGPDLRLPTFDDRVSLPLVEAIVLETFRMYPPGPLGVAHRSMKADQYKGIYIPAGTTILANSWAILRDETSYPDPHSFKPERFLAADGSLDRTIPDPRIPVFGFGRRVCPGKHFADDAVWLAVASTLACFTIRHKEGDDRMSDIKLRSGFITGPERFNCSITPRSNAVKRLIVSATDHA</sequence>